<evidence type="ECO:0000313" key="4">
    <source>
        <dbReference type="Proteomes" id="UP000289340"/>
    </source>
</evidence>
<organism evidence="3 4">
    <name type="scientific">Glycine soja</name>
    <name type="common">Wild soybean</name>
    <dbReference type="NCBI Taxonomy" id="3848"/>
    <lineage>
        <taxon>Eukaryota</taxon>
        <taxon>Viridiplantae</taxon>
        <taxon>Streptophyta</taxon>
        <taxon>Embryophyta</taxon>
        <taxon>Tracheophyta</taxon>
        <taxon>Spermatophyta</taxon>
        <taxon>Magnoliopsida</taxon>
        <taxon>eudicotyledons</taxon>
        <taxon>Gunneridae</taxon>
        <taxon>Pentapetalae</taxon>
        <taxon>rosids</taxon>
        <taxon>fabids</taxon>
        <taxon>Fabales</taxon>
        <taxon>Fabaceae</taxon>
        <taxon>Papilionoideae</taxon>
        <taxon>50 kb inversion clade</taxon>
        <taxon>NPAAA clade</taxon>
        <taxon>indigoferoid/millettioid clade</taxon>
        <taxon>Phaseoleae</taxon>
        <taxon>Glycine</taxon>
        <taxon>Glycine subgen. Soja</taxon>
    </lineage>
</organism>
<protein>
    <recommendedName>
        <fullName evidence="2">DUF3741 domain-containing protein</fullName>
    </recommendedName>
</protein>
<dbReference type="InterPro" id="IPR032795">
    <property type="entry name" value="DUF3741-assoc"/>
</dbReference>
<gene>
    <name evidence="3" type="ORF">D0Y65_018426</name>
</gene>
<sequence>MKMKKTTVSQSSGSKSLRNLGRFKTLEQVPHHTAPHSLHSRFNEFVLLSPFYTKEISKPHFQKSCRSIHISTSSHHPFLIRTTHTLMKDMPFFFLKNSLGAKMKKGIKTFCNNNGSTSTLNQQNSHNNNNYSDFTSKVSSSNSPTLEDLILQLELEEEMARKSKLNSEYSGIMRGRMSCVNNSDILRSARNALNQYPRFSLDGRDAMYRSSFGNIEGIRRRSVCSETSFDLDNNHKGVCCLPPTLAGESVVWRKPGVVAKLMGLEAMPVPIGSSRRSCDNNKEKLSAVVRRQNLIRRRFERHDLERKLLTMEMQHQSYGYHTNNNNNNIRRHNKNNGCCSKNGNCVMKPVALEALAGGPGRRSYA</sequence>
<proteinExistence type="predicted"/>
<feature type="compositionally biased region" description="Polar residues" evidence="1">
    <location>
        <begin position="133"/>
        <end position="142"/>
    </location>
</feature>
<name>A0A445JZ64_GLYSO</name>
<evidence type="ECO:0000256" key="1">
    <source>
        <dbReference type="SAM" id="MobiDB-lite"/>
    </source>
</evidence>
<reference evidence="3 4" key="1">
    <citation type="submission" date="2018-09" db="EMBL/GenBank/DDBJ databases">
        <title>A high-quality reference genome of wild soybean provides a powerful tool to mine soybean genomes.</title>
        <authorList>
            <person name="Xie M."/>
            <person name="Chung C.Y.L."/>
            <person name="Li M.-W."/>
            <person name="Wong F.-L."/>
            <person name="Chan T.-F."/>
            <person name="Lam H.-M."/>
        </authorList>
    </citation>
    <scope>NUCLEOTIDE SEQUENCE [LARGE SCALE GENOMIC DNA]</scope>
    <source>
        <strain evidence="4">cv. W05</strain>
        <tissue evidence="3">Hypocotyl of etiolated seedlings</tissue>
    </source>
</reference>
<dbReference type="EMBL" id="QZWG01000007">
    <property type="protein sequence ID" value="RZC03771.1"/>
    <property type="molecule type" value="Genomic_DNA"/>
</dbReference>
<feature type="compositionally biased region" description="Low complexity" evidence="1">
    <location>
        <begin position="118"/>
        <end position="132"/>
    </location>
</feature>
<keyword evidence="4" id="KW-1185">Reference proteome</keyword>
<comment type="caution">
    <text evidence="3">The sequence shown here is derived from an EMBL/GenBank/DDBJ whole genome shotgun (WGS) entry which is preliminary data.</text>
</comment>
<feature type="domain" description="DUF3741" evidence="2">
    <location>
        <begin position="250"/>
        <end position="268"/>
    </location>
</feature>
<dbReference type="AlphaFoldDB" id="A0A445JZ64"/>
<dbReference type="Pfam" id="PF14383">
    <property type="entry name" value="VARLMGL"/>
    <property type="match status" value="1"/>
</dbReference>
<evidence type="ECO:0000313" key="3">
    <source>
        <dbReference type="EMBL" id="RZC03771.1"/>
    </source>
</evidence>
<dbReference type="Proteomes" id="UP000289340">
    <property type="component" value="Chromosome 7"/>
</dbReference>
<dbReference type="PANTHER" id="PTHR37897:SF1">
    <property type="entry name" value="DUF3741 DOMAIN-CONTAINING PROTEIN"/>
    <property type="match status" value="1"/>
</dbReference>
<evidence type="ECO:0000259" key="2">
    <source>
        <dbReference type="Pfam" id="PF14383"/>
    </source>
</evidence>
<feature type="region of interest" description="Disordered" evidence="1">
    <location>
        <begin position="118"/>
        <end position="142"/>
    </location>
</feature>
<dbReference type="PANTHER" id="PTHR37897">
    <property type="entry name" value="DNAK FAMILY PROTEIN"/>
    <property type="match status" value="1"/>
</dbReference>
<accession>A0A445JZ64</accession>